<keyword evidence="3" id="KW-0489">Methyltransferase</keyword>
<reference evidence="3 4" key="1">
    <citation type="submission" date="2020-01" db="EMBL/GenBank/DDBJ databases">
        <title>Insect and environment-associated Actinomycetes.</title>
        <authorList>
            <person name="Currrie C."/>
            <person name="Chevrette M."/>
            <person name="Carlson C."/>
            <person name="Stubbendieck R."/>
            <person name="Wendt-Pienkowski E."/>
        </authorList>
    </citation>
    <scope>NUCLEOTIDE SEQUENCE [LARGE SCALE GENOMIC DNA]</scope>
    <source>
        <strain evidence="3 4">SID7903</strain>
    </source>
</reference>
<dbReference type="PANTHER" id="PTHR43591">
    <property type="entry name" value="METHYLTRANSFERASE"/>
    <property type="match status" value="1"/>
</dbReference>
<dbReference type="Gene3D" id="3.40.50.150">
    <property type="entry name" value="Vaccinia Virus protein VP39"/>
    <property type="match status" value="1"/>
</dbReference>
<dbReference type="CDD" id="cd02440">
    <property type="entry name" value="AdoMet_MTases"/>
    <property type="match status" value="1"/>
</dbReference>
<evidence type="ECO:0000313" key="4">
    <source>
        <dbReference type="Proteomes" id="UP000470951"/>
    </source>
</evidence>
<dbReference type="GO" id="GO:0032259">
    <property type="term" value="P:methylation"/>
    <property type="evidence" value="ECO:0007669"/>
    <property type="project" value="UniProtKB-KW"/>
</dbReference>
<sequence length="292" mass="30182">MTVSPVPREAGAVAASPGAEAERSPTPFDHAERRIWSGRAEAYARTYARLCAHPAALLLDAAGVGPGSRVLDVGCGSGTISALAAGRGATVHAVDAEPGMVEATRRAVPEAEVCTARLPELPYADHTFDAVVGNFVLNHVGRPREALAELRRITRSGGRVAVTVWRSPGAPGQALIGRAAQAAGLTRPDWLPALAPEDDFPRTPEGLAALLDGAGLLGAKCSEVVWEHHCDPDTWWAGAEQGIGAIGQVLNCGGAQGVAAARRVYDELCADFRAAGGTLALPHAALRAHGRA</sequence>
<evidence type="ECO:0000313" key="3">
    <source>
        <dbReference type="EMBL" id="NEB97811.1"/>
    </source>
</evidence>
<dbReference type="EMBL" id="JAAGMS010000077">
    <property type="protein sequence ID" value="NEB97811.1"/>
    <property type="molecule type" value="Genomic_DNA"/>
</dbReference>
<dbReference type="InterPro" id="IPR013216">
    <property type="entry name" value="Methyltransf_11"/>
</dbReference>
<dbReference type="InterPro" id="IPR029063">
    <property type="entry name" value="SAM-dependent_MTases_sf"/>
</dbReference>
<organism evidence="3 4">
    <name type="scientific">Streptomyces anulatus</name>
    <name type="common">Streptomyces chrysomallus</name>
    <dbReference type="NCBI Taxonomy" id="1892"/>
    <lineage>
        <taxon>Bacteria</taxon>
        <taxon>Bacillati</taxon>
        <taxon>Actinomycetota</taxon>
        <taxon>Actinomycetes</taxon>
        <taxon>Kitasatosporales</taxon>
        <taxon>Streptomycetaceae</taxon>
        <taxon>Streptomyces</taxon>
    </lineage>
</organism>
<name>A0A7K3R718_STRAQ</name>
<evidence type="ECO:0000259" key="2">
    <source>
        <dbReference type="Pfam" id="PF08241"/>
    </source>
</evidence>
<dbReference type="Pfam" id="PF08241">
    <property type="entry name" value="Methyltransf_11"/>
    <property type="match status" value="1"/>
</dbReference>
<comment type="caution">
    <text evidence="3">The sequence shown here is derived from an EMBL/GenBank/DDBJ whole genome shotgun (WGS) entry which is preliminary data.</text>
</comment>
<dbReference type="SUPFAM" id="SSF53335">
    <property type="entry name" value="S-adenosyl-L-methionine-dependent methyltransferases"/>
    <property type="match status" value="1"/>
</dbReference>
<proteinExistence type="predicted"/>
<evidence type="ECO:0000256" key="1">
    <source>
        <dbReference type="SAM" id="MobiDB-lite"/>
    </source>
</evidence>
<protein>
    <submittedName>
        <fullName evidence="3">Methyltransferase domain-containing protein</fullName>
    </submittedName>
</protein>
<dbReference type="AlphaFoldDB" id="A0A7K3R718"/>
<keyword evidence="3" id="KW-0808">Transferase</keyword>
<feature type="domain" description="Methyltransferase type 11" evidence="2">
    <location>
        <begin position="71"/>
        <end position="161"/>
    </location>
</feature>
<feature type="compositionally biased region" description="Low complexity" evidence="1">
    <location>
        <begin position="9"/>
        <end position="19"/>
    </location>
</feature>
<accession>A0A7K3R718</accession>
<dbReference type="RefSeq" id="WP_164269172.1">
    <property type="nucleotide sequence ID" value="NZ_JAAGMS010000077.1"/>
</dbReference>
<feature type="region of interest" description="Disordered" evidence="1">
    <location>
        <begin position="1"/>
        <end position="28"/>
    </location>
</feature>
<dbReference type="GO" id="GO:0008757">
    <property type="term" value="F:S-adenosylmethionine-dependent methyltransferase activity"/>
    <property type="evidence" value="ECO:0007669"/>
    <property type="project" value="InterPro"/>
</dbReference>
<gene>
    <name evidence="3" type="ORF">G3I58_07410</name>
</gene>
<dbReference type="Proteomes" id="UP000470951">
    <property type="component" value="Unassembled WGS sequence"/>
</dbReference>